<protein>
    <recommendedName>
        <fullName evidence="1">Reverse transcriptase zinc-binding domain-containing protein</fullName>
    </recommendedName>
</protein>
<dbReference type="Proteomes" id="UP000011116">
    <property type="component" value="Chromosome 1H"/>
</dbReference>
<reference evidence="2" key="2">
    <citation type="submission" date="2020-10" db="EMBL/GenBank/DDBJ databases">
        <authorList>
            <person name="Scholz U."/>
            <person name="Mascher M."/>
            <person name="Fiebig A."/>
        </authorList>
    </citation>
    <scope>NUCLEOTIDE SEQUENCE [LARGE SCALE GENOMIC DNA]</scope>
    <source>
        <strain evidence="2">cv. Morex</strain>
    </source>
</reference>
<reference evidence="3" key="1">
    <citation type="journal article" date="2012" name="Nature">
        <title>A physical, genetic and functional sequence assembly of the barley genome.</title>
        <authorList>
            <consortium name="The International Barley Genome Sequencing Consortium"/>
            <person name="Mayer K.F."/>
            <person name="Waugh R."/>
            <person name="Brown J.W."/>
            <person name="Schulman A."/>
            <person name="Langridge P."/>
            <person name="Platzer M."/>
            <person name="Fincher G.B."/>
            <person name="Muehlbauer G.J."/>
            <person name="Sato K."/>
            <person name="Close T.J."/>
            <person name="Wise R.P."/>
            <person name="Stein N."/>
        </authorList>
    </citation>
    <scope>NUCLEOTIDE SEQUENCE [LARGE SCALE GENOMIC DNA]</scope>
    <source>
        <strain evidence="3">cv. Morex</strain>
    </source>
</reference>
<reference evidence="2" key="3">
    <citation type="submission" date="2022-01" db="UniProtKB">
        <authorList>
            <consortium name="EnsemblPlants"/>
        </authorList>
    </citation>
    <scope>IDENTIFICATION</scope>
    <source>
        <strain evidence="2">subsp. vulgare</strain>
    </source>
</reference>
<feature type="domain" description="Reverse transcriptase zinc-binding" evidence="1">
    <location>
        <begin position="224"/>
        <end position="308"/>
    </location>
</feature>
<accession>A0A8I6WG90</accession>
<evidence type="ECO:0000313" key="3">
    <source>
        <dbReference type="Proteomes" id="UP000011116"/>
    </source>
</evidence>
<keyword evidence="3" id="KW-1185">Reference proteome</keyword>
<dbReference type="EnsemblPlants" id="HORVU.MOREX.r3.1HG0031030.1">
    <property type="protein sequence ID" value="HORVU.MOREX.r3.1HG0031030.1.CDS1"/>
    <property type="gene ID" value="HORVU.MOREX.r3.1HG0031030"/>
</dbReference>
<sequence length="407" mass="46950">MLPNWKSRLMNKAGRLALVKSVLSAIPIHQLLVLSPPKKTLKLIEKIERGFLWAGRAAANGGSCHVNWRRVCRPLSLGGLGIQDMERAGLALRLRWLWFSRTDERAWHGLDLHFSNEERALFFASTMLAVGDGRSGKFWEDRWLDGRSISELTPQLYACVPRHRRKQRTIADGLQNHAWARDIRGDLGIHEIGQYLLLWRTAQNVTLHDQPDQLIWRWTPSGTYSARSAYLAAFHGSVACDSSQLTWRSWTPPRVKFFLWLVSLDRCWTADRLRRHGLQHHPRCVFCDQEPETMRHLLVTCPFSRQVWHETLSWLRMTCRPPDHEATLNDWWLHAMRETPKAMRKGLATITHLTAWLLCKHRNSCVFDGEQPSMALLTARIREEAALWARAGAVGLGVVLPITWDVH</sequence>
<dbReference type="Pfam" id="PF13966">
    <property type="entry name" value="zf-RVT"/>
    <property type="match status" value="1"/>
</dbReference>
<proteinExistence type="predicted"/>
<dbReference type="Gramene" id="HORVU.MOREX.r3.1HG0031030.1">
    <property type="protein sequence ID" value="HORVU.MOREX.r3.1HG0031030.1.CDS1"/>
    <property type="gene ID" value="HORVU.MOREX.r3.1HG0031030"/>
</dbReference>
<dbReference type="PANTHER" id="PTHR33116:SF78">
    <property type="entry name" value="OS12G0587133 PROTEIN"/>
    <property type="match status" value="1"/>
</dbReference>
<evidence type="ECO:0000259" key="1">
    <source>
        <dbReference type="Pfam" id="PF13966"/>
    </source>
</evidence>
<organism evidence="2 3">
    <name type="scientific">Hordeum vulgare subsp. vulgare</name>
    <name type="common">Domesticated barley</name>
    <dbReference type="NCBI Taxonomy" id="112509"/>
    <lineage>
        <taxon>Eukaryota</taxon>
        <taxon>Viridiplantae</taxon>
        <taxon>Streptophyta</taxon>
        <taxon>Embryophyta</taxon>
        <taxon>Tracheophyta</taxon>
        <taxon>Spermatophyta</taxon>
        <taxon>Magnoliopsida</taxon>
        <taxon>Liliopsida</taxon>
        <taxon>Poales</taxon>
        <taxon>Poaceae</taxon>
        <taxon>BOP clade</taxon>
        <taxon>Pooideae</taxon>
        <taxon>Triticodae</taxon>
        <taxon>Triticeae</taxon>
        <taxon>Hordeinae</taxon>
        <taxon>Hordeum</taxon>
    </lineage>
</organism>
<dbReference type="AlphaFoldDB" id="A0A8I6WG90"/>
<dbReference type="PANTHER" id="PTHR33116">
    <property type="entry name" value="REVERSE TRANSCRIPTASE ZINC-BINDING DOMAIN-CONTAINING PROTEIN-RELATED-RELATED"/>
    <property type="match status" value="1"/>
</dbReference>
<name>A0A8I6WG90_HORVV</name>
<dbReference type="InterPro" id="IPR026960">
    <property type="entry name" value="RVT-Znf"/>
</dbReference>
<evidence type="ECO:0000313" key="2">
    <source>
        <dbReference type="EnsemblPlants" id="HORVU.MOREX.r3.1HG0031030.1.CDS1"/>
    </source>
</evidence>